<keyword evidence="2" id="KW-0378">Hydrolase</keyword>
<dbReference type="InterPro" id="IPR009003">
    <property type="entry name" value="Peptidase_S1_PA"/>
</dbReference>
<name>A0A1A9ZE85_GLOPL</name>
<keyword evidence="7" id="KW-1185">Reference proteome</keyword>
<accession>A0A1A9ZE85</accession>
<evidence type="ECO:0000256" key="1">
    <source>
        <dbReference type="ARBA" id="ARBA00022670"/>
    </source>
</evidence>
<protein>
    <recommendedName>
        <fullName evidence="8">Peptidase S1 domain-containing protein</fullName>
    </recommendedName>
</protein>
<dbReference type="STRING" id="7398.A0A1A9ZE85"/>
<dbReference type="PANTHER" id="PTHR24276:SF96">
    <property type="entry name" value="PEPTIDASE S1 DOMAIN-CONTAINING PROTEIN"/>
    <property type="match status" value="1"/>
</dbReference>
<dbReference type="EnsemblMetazoa" id="GPAI011935-RA">
    <property type="protein sequence ID" value="GPAI011935-PA"/>
    <property type="gene ID" value="GPAI011935"/>
</dbReference>
<dbReference type="AlphaFoldDB" id="A0A1A9ZE85"/>
<keyword evidence="4" id="KW-1015">Disulfide bond</keyword>
<evidence type="ECO:0000256" key="3">
    <source>
        <dbReference type="ARBA" id="ARBA00022825"/>
    </source>
</evidence>
<evidence type="ECO:0000313" key="7">
    <source>
        <dbReference type="Proteomes" id="UP000092445"/>
    </source>
</evidence>
<proteinExistence type="predicted"/>
<evidence type="ECO:0008006" key="8">
    <source>
        <dbReference type="Google" id="ProtNLM"/>
    </source>
</evidence>
<dbReference type="Proteomes" id="UP000092445">
    <property type="component" value="Unassembled WGS sequence"/>
</dbReference>
<keyword evidence="1" id="KW-0645">Protease</keyword>
<keyword evidence="3" id="KW-0720">Serine protease</keyword>
<dbReference type="Gene3D" id="2.40.10.10">
    <property type="entry name" value="Trypsin-like serine proteases"/>
    <property type="match status" value="1"/>
</dbReference>
<feature type="chain" id="PRO_5008402824" description="Peptidase S1 domain-containing protein" evidence="5">
    <location>
        <begin position="20"/>
        <end position="548"/>
    </location>
</feature>
<evidence type="ECO:0000256" key="4">
    <source>
        <dbReference type="ARBA" id="ARBA00023157"/>
    </source>
</evidence>
<reference evidence="6" key="2">
    <citation type="submission" date="2020-05" db="UniProtKB">
        <authorList>
            <consortium name="EnsemblMetazoa"/>
        </authorList>
    </citation>
    <scope>IDENTIFICATION</scope>
    <source>
        <strain evidence="6">IAEA</strain>
    </source>
</reference>
<dbReference type="GO" id="GO:0004252">
    <property type="term" value="F:serine-type endopeptidase activity"/>
    <property type="evidence" value="ECO:0007669"/>
    <property type="project" value="TreeGrafter"/>
</dbReference>
<dbReference type="PANTHER" id="PTHR24276">
    <property type="entry name" value="POLYSERASE-RELATED"/>
    <property type="match status" value="1"/>
</dbReference>
<dbReference type="InterPro" id="IPR050430">
    <property type="entry name" value="Peptidase_S1"/>
</dbReference>
<keyword evidence="5" id="KW-0732">Signal</keyword>
<organism evidence="6 7">
    <name type="scientific">Glossina pallidipes</name>
    <name type="common">Tsetse fly</name>
    <dbReference type="NCBI Taxonomy" id="7398"/>
    <lineage>
        <taxon>Eukaryota</taxon>
        <taxon>Metazoa</taxon>
        <taxon>Ecdysozoa</taxon>
        <taxon>Arthropoda</taxon>
        <taxon>Hexapoda</taxon>
        <taxon>Insecta</taxon>
        <taxon>Pterygota</taxon>
        <taxon>Neoptera</taxon>
        <taxon>Endopterygota</taxon>
        <taxon>Diptera</taxon>
        <taxon>Brachycera</taxon>
        <taxon>Muscomorpha</taxon>
        <taxon>Hippoboscoidea</taxon>
        <taxon>Glossinidae</taxon>
        <taxon>Glossina</taxon>
    </lineage>
</organism>
<evidence type="ECO:0000256" key="5">
    <source>
        <dbReference type="SAM" id="SignalP"/>
    </source>
</evidence>
<evidence type="ECO:0000256" key="2">
    <source>
        <dbReference type="ARBA" id="ARBA00022801"/>
    </source>
</evidence>
<evidence type="ECO:0000313" key="6">
    <source>
        <dbReference type="EnsemblMetazoa" id="GPAI011935-PA"/>
    </source>
</evidence>
<feature type="signal peptide" evidence="5">
    <location>
        <begin position="1"/>
        <end position="19"/>
    </location>
</feature>
<dbReference type="VEuPathDB" id="VectorBase:GPAI011935"/>
<reference evidence="7" key="1">
    <citation type="submission" date="2014-03" db="EMBL/GenBank/DDBJ databases">
        <authorList>
            <person name="Aksoy S."/>
            <person name="Warren W."/>
            <person name="Wilson R.K."/>
        </authorList>
    </citation>
    <scope>NUCLEOTIDE SEQUENCE [LARGE SCALE GENOMIC DNA]</scope>
    <source>
        <strain evidence="7">IAEA</strain>
    </source>
</reference>
<dbReference type="SUPFAM" id="SSF50494">
    <property type="entry name" value="Trypsin-like serine proteases"/>
    <property type="match status" value="2"/>
</dbReference>
<dbReference type="GO" id="GO:0006508">
    <property type="term" value="P:proteolysis"/>
    <property type="evidence" value="ECO:0007669"/>
    <property type="project" value="UniProtKB-KW"/>
</dbReference>
<dbReference type="InterPro" id="IPR043504">
    <property type="entry name" value="Peptidase_S1_PA_chymotrypsin"/>
</dbReference>
<sequence length="548" mass="63341">MLKKFHLIILIFLFQYSFAKDGHLCRKLFQEDFLKDEPDNDANKFQEWPEDAPNFLVNIEWFNNDAKHWDKRVGTILTEYIIITADVPGVSINKGRGGFCLLTFSVDPPNVRRWRNWRSSAYVHKEFEITLIKLDVKLNLGSDLCSLNVYPGKYPPPDSMETKAYKFGLTEDKALYTALRIYDESEIKDSYQFYEMLNDWKGAKTDVCKEIGNFRGSPIVYERQLVGLYRDEKKCKTTKIVSLNINYKKQWIQNAIADLMNEKYSWLCKFVVLYGKKIDGIIHIQGIAVILDENFLITNNVKATNINGVIIPEVDNILNGSTIAGSIKIERSYFFARPPYNRKSIQLAIMKVKTSMPLNAKKPAHRSKTKYPIAGSRCYVITALNKDTDHPDFTWESNIHFTSDEVKLIEIAIDIWTYTECKDYIRDLDKRQFCFRIHGGIDEGNHCKYIMNGSPIFCNSRLTGIVNELNSCKQHEPRVCTNIYEMRKWIDSKVLEKEPIKARDTFQAIEEGRRGHATRSRPLKKGGGKKCNFSLLKLFFALLNSIGA</sequence>